<dbReference type="InterPro" id="IPR023137">
    <property type="entry name" value="BrxA_sf"/>
</dbReference>
<name>A0A0U4WNA3_9BACL</name>
<organism evidence="1 2">
    <name type="scientific">Aneurinibacillus soli</name>
    <dbReference type="NCBI Taxonomy" id="1500254"/>
    <lineage>
        <taxon>Bacteria</taxon>
        <taxon>Bacillati</taxon>
        <taxon>Bacillota</taxon>
        <taxon>Bacilli</taxon>
        <taxon>Bacillales</taxon>
        <taxon>Paenibacillaceae</taxon>
        <taxon>Aneurinibacillus group</taxon>
        <taxon>Aneurinibacillus</taxon>
    </lineage>
</organism>
<dbReference type="OrthoDB" id="3078533at2"/>
<dbReference type="InterPro" id="IPR014948">
    <property type="entry name" value="BrxA"/>
</dbReference>
<sequence length="199" mass="23709">MQNDYSAFTSERVFRNEMRIVIPFLQQGLSKEEIRSHIVEQNLFHMRSQRAITKTLAMVQRRIACLDETLQQMFLHGSRNDSLAILLYAFLTVYRLPREFFLEVVYYNWKHRKKNRVTFGDILTFFEQKAEQSPVVSGWSTETKRKLRQIMLNLLIECGLLEKEGNEWRVMPLAISESLRTYVSQHSTYQVLLTYVLYQ</sequence>
<dbReference type="Pfam" id="PF08849">
    <property type="entry name" value="BrxA"/>
    <property type="match status" value="1"/>
</dbReference>
<dbReference type="RefSeq" id="WP_096467392.1">
    <property type="nucleotide sequence ID" value="NZ_AP017312.1"/>
</dbReference>
<accession>A0A0U4WNA3</accession>
<evidence type="ECO:0000313" key="1">
    <source>
        <dbReference type="EMBL" id="BAU29739.1"/>
    </source>
</evidence>
<dbReference type="EMBL" id="AP017312">
    <property type="protein sequence ID" value="BAU29739.1"/>
    <property type="molecule type" value="Genomic_DNA"/>
</dbReference>
<evidence type="ECO:0000313" key="2">
    <source>
        <dbReference type="Proteomes" id="UP000217696"/>
    </source>
</evidence>
<dbReference type="KEGG" id="asoc:CB4_03976"/>
<reference evidence="1 2" key="1">
    <citation type="submission" date="2015-12" db="EMBL/GenBank/DDBJ databases">
        <title>Genome sequence of Aneurinibacillus soli.</title>
        <authorList>
            <person name="Lee J.S."/>
            <person name="Lee K.C."/>
            <person name="Kim K.K."/>
            <person name="Lee B.W."/>
        </authorList>
    </citation>
    <scope>NUCLEOTIDE SEQUENCE [LARGE SCALE GENOMIC DNA]</scope>
    <source>
        <strain evidence="1 2">CB4</strain>
    </source>
</reference>
<gene>
    <name evidence="1" type="ORF">CB4_03976</name>
</gene>
<dbReference type="Gene3D" id="1.10.3540.10">
    <property type="entry name" value="uncharacterized protein from magnetospirillum magneticum domain"/>
    <property type="match status" value="1"/>
</dbReference>
<dbReference type="Proteomes" id="UP000217696">
    <property type="component" value="Chromosome"/>
</dbReference>
<dbReference type="AlphaFoldDB" id="A0A0U4WNA3"/>
<protein>
    <submittedName>
        <fullName evidence="1">Uncharacterized protein</fullName>
    </submittedName>
</protein>
<proteinExistence type="predicted"/>
<keyword evidence="2" id="KW-1185">Reference proteome</keyword>